<dbReference type="EMBL" id="JBEAFC010000011">
    <property type="protein sequence ID" value="KAL1537245.1"/>
    <property type="molecule type" value="Genomic_DNA"/>
</dbReference>
<reference evidence="2 3" key="1">
    <citation type="submission" date="2024-06" db="EMBL/GenBank/DDBJ databases">
        <title>A chromosome level genome sequence of Diviner's sage (Salvia divinorum).</title>
        <authorList>
            <person name="Ford S.A."/>
            <person name="Ro D.-K."/>
            <person name="Ness R.W."/>
            <person name="Phillips M.A."/>
        </authorList>
    </citation>
    <scope>NUCLEOTIDE SEQUENCE [LARGE SCALE GENOMIC DNA]</scope>
    <source>
        <strain evidence="2">SAF-2024a</strain>
        <tissue evidence="2">Leaf</tissue>
    </source>
</reference>
<dbReference type="PANTHER" id="PTHR34570">
    <property type="entry name" value="OS03G0593100 PROTEIN"/>
    <property type="match status" value="1"/>
</dbReference>
<accession>A0ABD1G0G3</accession>
<keyword evidence="3" id="KW-1185">Reference proteome</keyword>
<name>A0ABD1G0G3_SALDI</name>
<evidence type="ECO:0000313" key="2">
    <source>
        <dbReference type="EMBL" id="KAL1537245.1"/>
    </source>
</evidence>
<evidence type="ECO:0000313" key="3">
    <source>
        <dbReference type="Proteomes" id="UP001567538"/>
    </source>
</evidence>
<gene>
    <name evidence="2" type="ORF">AAHA92_29780</name>
</gene>
<sequence>MMSQGGHGGLSVVPLLLQERFRQLQVMKEMREERELPLQAMLPPAKPQCQLSLSLWPDWRGEEGGRPRMSPSKSLSSFFADQNSASDIDTSLHL</sequence>
<comment type="caution">
    <text evidence="2">The sequence shown here is derived from an EMBL/GenBank/DDBJ whole genome shotgun (WGS) entry which is preliminary data.</text>
</comment>
<dbReference type="AlphaFoldDB" id="A0ABD1G0G3"/>
<organism evidence="2 3">
    <name type="scientific">Salvia divinorum</name>
    <name type="common">Maria pastora</name>
    <name type="synonym">Diviner's sage</name>
    <dbReference type="NCBI Taxonomy" id="28513"/>
    <lineage>
        <taxon>Eukaryota</taxon>
        <taxon>Viridiplantae</taxon>
        <taxon>Streptophyta</taxon>
        <taxon>Embryophyta</taxon>
        <taxon>Tracheophyta</taxon>
        <taxon>Spermatophyta</taxon>
        <taxon>Magnoliopsida</taxon>
        <taxon>eudicotyledons</taxon>
        <taxon>Gunneridae</taxon>
        <taxon>Pentapetalae</taxon>
        <taxon>asterids</taxon>
        <taxon>lamiids</taxon>
        <taxon>Lamiales</taxon>
        <taxon>Lamiaceae</taxon>
        <taxon>Nepetoideae</taxon>
        <taxon>Mentheae</taxon>
        <taxon>Salviinae</taxon>
        <taxon>Salvia</taxon>
        <taxon>Salvia subgen. Calosphace</taxon>
    </lineage>
</organism>
<dbReference type="PANTHER" id="PTHR34570:SF12">
    <property type="entry name" value="EXPRESSED PROTEIN"/>
    <property type="match status" value="1"/>
</dbReference>
<evidence type="ECO:0000256" key="1">
    <source>
        <dbReference type="SAM" id="MobiDB-lite"/>
    </source>
</evidence>
<proteinExistence type="predicted"/>
<feature type="region of interest" description="Disordered" evidence="1">
    <location>
        <begin position="60"/>
        <end position="80"/>
    </location>
</feature>
<protein>
    <submittedName>
        <fullName evidence="2">Uncharacterized protein</fullName>
    </submittedName>
</protein>
<dbReference type="Proteomes" id="UP001567538">
    <property type="component" value="Unassembled WGS sequence"/>
</dbReference>
<feature type="compositionally biased region" description="Polar residues" evidence="1">
    <location>
        <begin position="71"/>
        <end position="80"/>
    </location>
</feature>